<dbReference type="PROSITE" id="PS51158">
    <property type="entry name" value="ALPHA_KINASE"/>
    <property type="match status" value="1"/>
</dbReference>
<dbReference type="InterPro" id="IPR011009">
    <property type="entry name" value="Kinase-like_dom_sf"/>
</dbReference>
<dbReference type="InterPro" id="IPR051852">
    <property type="entry name" value="Alpha-type_PK"/>
</dbReference>
<dbReference type="Proteomes" id="UP001222325">
    <property type="component" value="Unassembled WGS sequence"/>
</dbReference>
<dbReference type="EMBL" id="JARJCN010000109">
    <property type="protein sequence ID" value="KAJ7074879.1"/>
    <property type="molecule type" value="Genomic_DNA"/>
</dbReference>
<dbReference type="InterPro" id="IPR004166">
    <property type="entry name" value="a-kinase_dom"/>
</dbReference>
<sequence>MRPKYSGIRHWNGYKGLAASFPLLRFPPSCEPCGSLNDDGCLQIFPRFDGIPGSLCMKCKKIQAAETDEQRQSIQSAYKSCEGCGLCSTQLREALCGKCKRKEDAENGIPDPKAIGAAERREKLNKRVGNPSPLQQITNSGALPGPSTTGPSTPAKELEAIRAVKSGSTGLLTVNMSWRLKGAVDKGFGTHSFIMAYDTHLDVVLEVAVEYADIQWLKDQAHQFSLKPEDCDLRFRNNAPFAAEAKSLHLKGLILFYSHRPDKIHVTAPNKLGLAVGSYVALECVIDLGLYKARVNRIKLQMGMDDDESLPTRKRKNNESMIMAPEKRPRLGNGTLYSSVRITNNLGALGYNTPSVSAPTVDVTFKKLHAVISDDSAALSPDPAEFSGRMETKPLILSVSDRGKSKDVFKLFIDGDQQPYVAKMFFDIGQGSKKDGNIVSKADNARALGLDLFRLNRLAMWRSNFMELAATRNFSEVADFDVSPGFLIRVTKSSVEDSHDAELTTYLVEPFRSTSVVRKFSGTLGATQDTDKMALTMLSFSHFIMEFTACAMSMVDLQGSLHAEPGAIRRMTLFDPMSHTLEKNSGVGDFGVEGIEDSIETHQCSIYCKALGLVPMEVLKATLERQKGEIQNNGSANSA</sequence>
<dbReference type="SMART" id="SM00811">
    <property type="entry name" value="Alpha_kinase"/>
    <property type="match status" value="1"/>
</dbReference>
<evidence type="ECO:0000256" key="3">
    <source>
        <dbReference type="ARBA" id="ARBA00022741"/>
    </source>
</evidence>
<evidence type="ECO:0000256" key="1">
    <source>
        <dbReference type="ARBA" id="ARBA00022527"/>
    </source>
</evidence>
<dbReference type="Pfam" id="PF02816">
    <property type="entry name" value="Alpha_kinase"/>
    <property type="match status" value="1"/>
</dbReference>
<evidence type="ECO:0000256" key="6">
    <source>
        <dbReference type="SAM" id="MobiDB-lite"/>
    </source>
</evidence>
<dbReference type="GO" id="GO:0004674">
    <property type="term" value="F:protein serine/threonine kinase activity"/>
    <property type="evidence" value="ECO:0007669"/>
    <property type="project" value="UniProtKB-KW"/>
</dbReference>
<reference evidence="8" key="1">
    <citation type="submission" date="2023-03" db="EMBL/GenBank/DDBJ databases">
        <title>Massive genome expansion in bonnet fungi (Mycena s.s.) driven by repeated elements and novel gene families across ecological guilds.</title>
        <authorList>
            <consortium name="Lawrence Berkeley National Laboratory"/>
            <person name="Harder C.B."/>
            <person name="Miyauchi S."/>
            <person name="Viragh M."/>
            <person name="Kuo A."/>
            <person name="Thoen E."/>
            <person name="Andreopoulos B."/>
            <person name="Lu D."/>
            <person name="Skrede I."/>
            <person name="Drula E."/>
            <person name="Henrissat B."/>
            <person name="Morin E."/>
            <person name="Kohler A."/>
            <person name="Barry K."/>
            <person name="LaButti K."/>
            <person name="Morin E."/>
            <person name="Salamov A."/>
            <person name="Lipzen A."/>
            <person name="Mereny Z."/>
            <person name="Hegedus B."/>
            <person name="Baldrian P."/>
            <person name="Stursova M."/>
            <person name="Weitz H."/>
            <person name="Taylor A."/>
            <person name="Grigoriev I.V."/>
            <person name="Nagy L.G."/>
            <person name="Martin F."/>
            <person name="Kauserud H."/>
        </authorList>
    </citation>
    <scope>NUCLEOTIDE SEQUENCE</scope>
    <source>
        <strain evidence="8">CBHHK173m</strain>
    </source>
</reference>
<evidence type="ECO:0000256" key="4">
    <source>
        <dbReference type="ARBA" id="ARBA00022777"/>
    </source>
</evidence>
<comment type="caution">
    <text evidence="8">The sequence shown here is derived from an EMBL/GenBank/DDBJ whole genome shotgun (WGS) entry which is preliminary data.</text>
</comment>
<dbReference type="CDD" id="cd04515">
    <property type="entry name" value="Alpha_kinase"/>
    <property type="match status" value="1"/>
</dbReference>
<feature type="domain" description="Alpha-type protein kinase" evidence="7">
    <location>
        <begin position="371"/>
        <end position="616"/>
    </location>
</feature>
<dbReference type="SUPFAM" id="SSF56112">
    <property type="entry name" value="Protein kinase-like (PK-like)"/>
    <property type="match status" value="1"/>
</dbReference>
<protein>
    <submittedName>
        <fullName evidence="8">Kinase-like domain-containing protein</fullName>
    </submittedName>
</protein>
<organism evidence="8 9">
    <name type="scientific">Mycena belliarum</name>
    <dbReference type="NCBI Taxonomy" id="1033014"/>
    <lineage>
        <taxon>Eukaryota</taxon>
        <taxon>Fungi</taxon>
        <taxon>Dikarya</taxon>
        <taxon>Basidiomycota</taxon>
        <taxon>Agaricomycotina</taxon>
        <taxon>Agaricomycetes</taxon>
        <taxon>Agaricomycetidae</taxon>
        <taxon>Agaricales</taxon>
        <taxon>Marasmiineae</taxon>
        <taxon>Mycenaceae</taxon>
        <taxon>Mycena</taxon>
    </lineage>
</organism>
<dbReference type="Gene3D" id="3.20.200.10">
    <property type="entry name" value="MHCK/EF2 kinase"/>
    <property type="match status" value="1"/>
</dbReference>
<keyword evidence="4 8" id="KW-0418">Kinase</keyword>
<evidence type="ECO:0000259" key="7">
    <source>
        <dbReference type="PROSITE" id="PS51158"/>
    </source>
</evidence>
<feature type="compositionally biased region" description="Low complexity" evidence="6">
    <location>
        <begin position="140"/>
        <end position="155"/>
    </location>
</feature>
<keyword evidence="5" id="KW-0067">ATP-binding</keyword>
<evidence type="ECO:0000313" key="9">
    <source>
        <dbReference type="Proteomes" id="UP001222325"/>
    </source>
</evidence>
<gene>
    <name evidence="8" type="ORF">B0H15DRAFT_868589</name>
</gene>
<proteinExistence type="predicted"/>
<evidence type="ECO:0000256" key="2">
    <source>
        <dbReference type="ARBA" id="ARBA00022679"/>
    </source>
</evidence>
<keyword evidence="1" id="KW-0723">Serine/threonine-protein kinase</keyword>
<name>A0AAD6TQZ5_9AGAR</name>
<keyword evidence="9" id="KW-1185">Reference proteome</keyword>
<feature type="region of interest" description="Disordered" evidence="6">
    <location>
        <begin position="126"/>
        <end position="155"/>
    </location>
</feature>
<dbReference type="AlphaFoldDB" id="A0AAD6TQZ5"/>
<evidence type="ECO:0000256" key="5">
    <source>
        <dbReference type="ARBA" id="ARBA00022840"/>
    </source>
</evidence>
<dbReference type="PANTHER" id="PTHR45992">
    <property type="entry name" value="EUKARYOTIC ELONGATION FACTOR 2 KINASE-RELATED"/>
    <property type="match status" value="1"/>
</dbReference>
<evidence type="ECO:0000313" key="8">
    <source>
        <dbReference type="EMBL" id="KAJ7074879.1"/>
    </source>
</evidence>
<keyword evidence="3" id="KW-0547">Nucleotide-binding</keyword>
<accession>A0AAD6TQZ5</accession>
<keyword evidence="2" id="KW-0808">Transferase</keyword>
<dbReference type="GO" id="GO:0005524">
    <property type="term" value="F:ATP binding"/>
    <property type="evidence" value="ECO:0007669"/>
    <property type="project" value="UniProtKB-KW"/>
</dbReference>